<keyword evidence="2" id="KW-0315">Glutamine amidotransferase</keyword>
<name>A0A022KUE6_9MICO</name>
<dbReference type="InterPro" id="IPR044992">
    <property type="entry name" value="ChyE-like"/>
</dbReference>
<keyword evidence="2" id="KW-0808">Transferase</keyword>
<dbReference type="Proteomes" id="UP000019754">
    <property type="component" value="Unassembled WGS sequence"/>
</dbReference>
<organism evidence="2 3">
    <name type="scientific">Brachybacterium muris UCD-AY4</name>
    <dbReference type="NCBI Taxonomy" id="1249481"/>
    <lineage>
        <taxon>Bacteria</taxon>
        <taxon>Bacillati</taxon>
        <taxon>Actinomycetota</taxon>
        <taxon>Actinomycetes</taxon>
        <taxon>Micrococcales</taxon>
        <taxon>Dermabacteraceae</taxon>
        <taxon>Brachybacterium</taxon>
    </lineage>
</organism>
<dbReference type="Gene3D" id="3.40.50.880">
    <property type="match status" value="1"/>
</dbReference>
<dbReference type="AlphaFoldDB" id="A0A022KUE6"/>
<sequence length="246" mass="25596">MDAHPSDVLVIENEADCPPGLLADVLSRAGLTMHLHRPYRGDQLPADLGTFEGLVVLGGGMGARDDAEHPWLPQTRRLLALAVDRHLPTLGICLGAQLAAIALEGRIGRREQPLVGLTSIALTDDGREDPVLGAIDSGALDGDGGSGPAVLSWNQDTVTGLPPHSTLLAKDEDGGIAAFRTGTSLWAVQFHPEVTAQVVGTWARTSDLTRAGAEPEAMAAEFAGVPQVVAAGTALLEAFAQQVLTD</sequence>
<dbReference type="PANTHER" id="PTHR42695:SF5">
    <property type="entry name" value="GLUTAMINE AMIDOTRANSFERASE YLR126C-RELATED"/>
    <property type="match status" value="1"/>
</dbReference>
<dbReference type="GO" id="GO:0016740">
    <property type="term" value="F:transferase activity"/>
    <property type="evidence" value="ECO:0007669"/>
    <property type="project" value="UniProtKB-KW"/>
</dbReference>
<evidence type="ECO:0000313" key="3">
    <source>
        <dbReference type="Proteomes" id="UP000019754"/>
    </source>
</evidence>
<reference evidence="2 3" key="1">
    <citation type="journal article" date="2013" name="Genome Announc.">
        <title>Draft genome sequence of an Actinobacterium, Brachybacterium muris strain UCD-AY4.</title>
        <authorList>
            <person name="Lo J.R."/>
            <person name="Lang J.M."/>
            <person name="Darling A.E."/>
            <person name="Eisen J.A."/>
            <person name="Coil D.A."/>
        </authorList>
    </citation>
    <scope>NUCLEOTIDE SEQUENCE [LARGE SCALE GENOMIC DNA]</scope>
    <source>
        <strain evidence="2 3">UCD-AY4</strain>
    </source>
</reference>
<dbReference type="STRING" id="1249481.D641_0106050"/>
<protein>
    <submittedName>
        <fullName evidence="2">Glutamine amidotransferase</fullName>
    </submittedName>
</protein>
<dbReference type="OrthoDB" id="5196541at2"/>
<keyword evidence="3" id="KW-1185">Reference proteome</keyword>
<comment type="caution">
    <text evidence="2">The sequence shown here is derived from an EMBL/GenBank/DDBJ whole genome shotgun (WGS) entry which is preliminary data.</text>
</comment>
<proteinExistence type="predicted"/>
<dbReference type="HOGENOM" id="CLU_054974_3_2_11"/>
<accession>A0A022KUE6</accession>
<dbReference type="Pfam" id="PF00117">
    <property type="entry name" value="GATase"/>
    <property type="match status" value="1"/>
</dbReference>
<dbReference type="PROSITE" id="PS51273">
    <property type="entry name" value="GATASE_TYPE_1"/>
    <property type="match status" value="1"/>
</dbReference>
<dbReference type="InterPro" id="IPR029062">
    <property type="entry name" value="Class_I_gatase-like"/>
</dbReference>
<dbReference type="InterPro" id="IPR017926">
    <property type="entry name" value="GATASE"/>
</dbReference>
<evidence type="ECO:0000313" key="2">
    <source>
        <dbReference type="EMBL" id="EYT49918.1"/>
    </source>
</evidence>
<dbReference type="EMBL" id="AORC01000006">
    <property type="protein sequence ID" value="EYT49918.1"/>
    <property type="molecule type" value="Genomic_DNA"/>
</dbReference>
<dbReference type="RefSeq" id="WP_017822914.1">
    <property type="nucleotide sequence ID" value="NZ_AORC01000006.1"/>
</dbReference>
<dbReference type="PANTHER" id="PTHR42695">
    <property type="entry name" value="GLUTAMINE AMIDOTRANSFERASE YLR126C-RELATED"/>
    <property type="match status" value="1"/>
</dbReference>
<dbReference type="CDD" id="cd01741">
    <property type="entry name" value="GATase1_1"/>
    <property type="match status" value="1"/>
</dbReference>
<evidence type="ECO:0000259" key="1">
    <source>
        <dbReference type="Pfam" id="PF00117"/>
    </source>
</evidence>
<gene>
    <name evidence="2" type="ORF">D641_0106050</name>
</gene>
<feature type="domain" description="Glutamine amidotransferase" evidence="1">
    <location>
        <begin position="54"/>
        <end position="198"/>
    </location>
</feature>
<dbReference type="GO" id="GO:0005829">
    <property type="term" value="C:cytosol"/>
    <property type="evidence" value="ECO:0007669"/>
    <property type="project" value="TreeGrafter"/>
</dbReference>
<dbReference type="SUPFAM" id="SSF52317">
    <property type="entry name" value="Class I glutamine amidotransferase-like"/>
    <property type="match status" value="1"/>
</dbReference>